<reference evidence="1 2" key="1">
    <citation type="journal article" date="2014" name="Nat. Genet.">
        <title>Genome sequence of the hot pepper provides insights into the evolution of pungency in Capsicum species.</title>
        <authorList>
            <person name="Kim S."/>
            <person name="Park M."/>
            <person name="Yeom S.I."/>
            <person name="Kim Y.M."/>
            <person name="Lee J.M."/>
            <person name="Lee H.A."/>
            <person name="Seo E."/>
            <person name="Choi J."/>
            <person name="Cheong K."/>
            <person name="Kim K.T."/>
            <person name="Jung K."/>
            <person name="Lee G.W."/>
            <person name="Oh S.K."/>
            <person name="Bae C."/>
            <person name="Kim S.B."/>
            <person name="Lee H.Y."/>
            <person name="Kim S.Y."/>
            <person name="Kim M.S."/>
            <person name="Kang B.C."/>
            <person name="Jo Y.D."/>
            <person name="Yang H.B."/>
            <person name="Jeong H.J."/>
            <person name="Kang W.H."/>
            <person name="Kwon J.K."/>
            <person name="Shin C."/>
            <person name="Lim J.Y."/>
            <person name="Park J.H."/>
            <person name="Huh J.H."/>
            <person name="Kim J.S."/>
            <person name="Kim B.D."/>
            <person name="Cohen O."/>
            <person name="Paran I."/>
            <person name="Suh M.C."/>
            <person name="Lee S.B."/>
            <person name="Kim Y.K."/>
            <person name="Shin Y."/>
            <person name="Noh S.J."/>
            <person name="Park J."/>
            <person name="Seo Y.S."/>
            <person name="Kwon S.Y."/>
            <person name="Kim H.A."/>
            <person name="Park J.M."/>
            <person name="Kim H.J."/>
            <person name="Choi S.B."/>
            <person name="Bosland P.W."/>
            <person name="Reeves G."/>
            <person name="Jo S.H."/>
            <person name="Lee B.W."/>
            <person name="Cho H.T."/>
            <person name="Choi H.S."/>
            <person name="Lee M.S."/>
            <person name="Yu Y."/>
            <person name="Do Choi Y."/>
            <person name="Park B.S."/>
            <person name="van Deynze A."/>
            <person name="Ashrafi H."/>
            <person name="Hill T."/>
            <person name="Kim W.T."/>
            <person name="Pai H.S."/>
            <person name="Ahn H.K."/>
            <person name="Yeam I."/>
            <person name="Giovannoni J.J."/>
            <person name="Rose J.K."/>
            <person name="Sorensen I."/>
            <person name="Lee S.J."/>
            <person name="Kim R.W."/>
            <person name="Choi I.Y."/>
            <person name="Choi B.S."/>
            <person name="Lim J.S."/>
            <person name="Lee Y.H."/>
            <person name="Choi D."/>
        </authorList>
    </citation>
    <scope>NUCLEOTIDE SEQUENCE [LARGE SCALE GENOMIC DNA]</scope>
    <source>
        <strain evidence="2">cv. CM334</strain>
    </source>
</reference>
<reference evidence="1 2" key="2">
    <citation type="journal article" date="2017" name="Genome Biol.">
        <title>New reference genome sequences of hot pepper reveal the massive evolution of plant disease-resistance genes by retroduplication.</title>
        <authorList>
            <person name="Kim S."/>
            <person name="Park J."/>
            <person name="Yeom S.I."/>
            <person name="Kim Y.M."/>
            <person name="Seo E."/>
            <person name="Kim K.T."/>
            <person name="Kim M.S."/>
            <person name="Lee J.M."/>
            <person name="Cheong K."/>
            <person name="Shin H.S."/>
            <person name="Kim S.B."/>
            <person name="Han K."/>
            <person name="Lee J."/>
            <person name="Park M."/>
            <person name="Lee H.A."/>
            <person name="Lee H.Y."/>
            <person name="Lee Y."/>
            <person name="Oh S."/>
            <person name="Lee J.H."/>
            <person name="Choi E."/>
            <person name="Choi E."/>
            <person name="Lee S.E."/>
            <person name="Jeon J."/>
            <person name="Kim H."/>
            <person name="Choi G."/>
            <person name="Song H."/>
            <person name="Lee J."/>
            <person name="Lee S.C."/>
            <person name="Kwon J.K."/>
            <person name="Lee H.Y."/>
            <person name="Koo N."/>
            <person name="Hong Y."/>
            <person name="Kim R.W."/>
            <person name="Kang W.H."/>
            <person name="Huh J.H."/>
            <person name="Kang B.C."/>
            <person name="Yang T.J."/>
            <person name="Lee Y.H."/>
            <person name="Bennetzen J.L."/>
            <person name="Choi D."/>
        </authorList>
    </citation>
    <scope>NUCLEOTIDE SEQUENCE [LARGE SCALE GENOMIC DNA]</scope>
    <source>
        <strain evidence="2">cv. CM334</strain>
    </source>
</reference>
<protein>
    <submittedName>
        <fullName evidence="1">Uncharacterized protein</fullName>
    </submittedName>
</protein>
<keyword evidence="2" id="KW-1185">Reference proteome</keyword>
<gene>
    <name evidence="1" type="ORF">T459_22386</name>
</gene>
<evidence type="ECO:0000313" key="2">
    <source>
        <dbReference type="Proteomes" id="UP000222542"/>
    </source>
</evidence>
<dbReference type="Proteomes" id="UP000222542">
    <property type="component" value="Unassembled WGS sequence"/>
</dbReference>
<dbReference type="EMBL" id="AYRZ02000009">
    <property type="protein sequence ID" value="PHT71601.1"/>
    <property type="molecule type" value="Genomic_DNA"/>
</dbReference>
<comment type="caution">
    <text evidence="1">The sequence shown here is derived from an EMBL/GenBank/DDBJ whole genome shotgun (WGS) entry which is preliminary data.</text>
</comment>
<accession>A0A2G2YPQ6</accession>
<dbReference type="Gramene" id="PHT71601">
    <property type="protein sequence ID" value="PHT71601"/>
    <property type="gene ID" value="T459_22386"/>
</dbReference>
<name>A0A2G2YPQ6_CAPAN</name>
<organism evidence="1 2">
    <name type="scientific">Capsicum annuum</name>
    <name type="common">Capsicum pepper</name>
    <dbReference type="NCBI Taxonomy" id="4072"/>
    <lineage>
        <taxon>Eukaryota</taxon>
        <taxon>Viridiplantae</taxon>
        <taxon>Streptophyta</taxon>
        <taxon>Embryophyta</taxon>
        <taxon>Tracheophyta</taxon>
        <taxon>Spermatophyta</taxon>
        <taxon>Magnoliopsida</taxon>
        <taxon>eudicotyledons</taxon>
        <taxon>Gunneridae</taxon>
        <taxon>Pentapetalae</taxon>
        <taxon>asterids</taxon>
        <taxon>lamiids</taxon>
        <taxon>Solanales</taxon>
        <taxon>Solanaceae</taxon>
        <taxon>Solanoideae</taxon>
        <taxon>Capsiceae</taxon>
        <taxon>Capsicum</taxon>
    </lineage>
</organism>
<dbReference type="AlphaFoldDB" id="A0A2G2YPQ6"/>
<evidence type="ECO:0000313" key="1">
    <source>
        <dbReference type="EMBL" id="PHT71601.1"/>
    </source>
</evidence>
<proteinExistence type="predicted"/>
<sequence>MVVTVKSTRPKAEILRFLSSATVYLYHVDLLSRVKGQVESLHRELSLMKAFLKVSWEKRSKRREQGIFRPNRCAMARGFGGGLGVRACCLPKIDQGMQGRLAII</sequence>